<feature type="compositionally biased region" description="Gly residues" evidence="1">
    <location>
        <begin position="187"/>
        <end position="202"/>
    </location>
</feature>
<feature type="region of interest" description="Disordered" evidence="1">
    <location>
        <begin position="85"/>
        <end position="153"/>
    </location>
</feature>
<feature type="compositionally biased region" description="Low complexity" evidence="1">
    <location>
        <begin position="88"/>
        <end position="99"/>
    </location>
</feature>
<evidence type="ECO:0000313" key="2">
    <source>
        <dbReference type="EMBL" id="GMI19856.1"/>
    </source>
</evidence>
<keyword evidence="3" id="KW-1185">Reference proteome</keyword>
<gene>
    <name evidence="2" type="ORF">TeGR_g2724</name>
</gene>
<dbReference type="Proteomes" id="UP001165060">
    <property type="component" value="Unassembled WGS sequence"/>
</dbReference>
<evidence type="ECO:0000256" key="1">
    <source>
        <dbReference type="SAM" id="MobiDB-lite"/>
    </source>
</evidence>
<dbReference type="EMBL" id="BRYB01003741">
    <property type="protein sequence ID" value="GMI19856.1"/>
    <property type="molecule type" value="Genomic_DNA"/>
</dbReference>
<evidence type="ECO:0000313" key="3">
    <source>
        <dbReference type="Proteomes" id="UP001165060"/>
    </source>
</evidence>
<feature type="region of interest" description="Disordered" evidence="1">
    <location>
        <begin position="172"/>
        <end position="346"/>
    </location>
</feature>
<organism evidence="2 3">
    <name type="scientific">Tetraparma gracilis</name>
    <dbReference type="NCBI Taxonomy" id="2962635"/>
    <lineage>
        <taxon>Eukaryota</taxon>
        <taxon>Sar</taxon>
        <taxon>Stramenopiles</taxon>
        <taxon>Ochrophyta</taxon>
        <taxon>Bolidophyceae</taxon>
        <taxon>Parmales</taxon>
        <taxon>Triparmaceae</taxon>
        <taxon>Tetraparma</taxon>
    </lineage>
</organism>
<feature type="compositionally biased region" description="Basic residues" evidence="1">
    <location>
        <begin position="232"/>
        <end position="243"/>
    </location>
</feature>
<name>A0ABQ6M5M4_9STRA</name>
<comment type="caution">
    <text evidence="2">The sequence shown here is derived from an EMBL/GenBank/DDBJ whole genome shotgun (WGS) entry which is preliminary data.</text>
</comment>
<reference evidence="2 3" key="1">
    <citation type="journal article" date="2023" name="Commun. Biol.">
        <title>Genome analysis of Parmales, the sister group of diatoms, reveals the evolutionary specialization of diatoms from phago-mixotrophs to photoautotrophs.</title>
        <authorList>
            <person name="Ban H."/>
            <person name="Sato S."/>
            <person name="Yoshikawa S."/>
            <person name="Yamada K."/>
            <person name="Nakamura Y."/>
            <person name="Ichinomiya M."/>
            <person name="Sato N."/>
            <person name="Blanc-Mathieu R."/>
            <person name="Endo H."/>
            <person name="Kuwata A."/>
            <person name="Ogata H."/>
        </authorList>
    </citation>
    <scope>NUCLEOTIDE SEQUENCE [LARGE SCALE GENOMIC DNA]</scope>
</reference>
<feature type="non-terminal residue" evidence="2">
    <location>
        <position position="591"/>
    </location>
</feature>
<sequence length="591" mass="65030">MEEKQQQGSKPNLLAQKLAGAGGAIIGAAAPKKKKDPFVGYSARRTSVNPADGMSVIDKIMTQQRVVKTIKASQRDHKDIMANILRMSSVSERSSAENSPVPGGRSIRASRGERSPRRTPRKSMSPKMSPKAGARGVGGGTGSEPLSPDSELTQQIIGAVSNVADVTQYAAESAARVSGMKKKGKKAGGGAAGAAGAGGAGGRQPTVKEQQQAKKQKMLDMILPSVLGNPDKKRKAMQRRLLKQKREREEQLARSLEEMKAADAAERKRQTKAEQKQRRQQKKMSRTEPHPEVDSDDEFGDMSMMSRSSLPGLRRQPQQQEWKEPANPYTLSAKPSKYTQPSENEKKLEALRHRQTKHKQAFKAQEEEKVVRRKEQARAKKFQSVEEAKLWHGRQRLERQGEQLLNPVKRGSVAGKGGGGGGAGGQAAAQKMQETYMLLDVMDDLLLQISVLKSRLDELQENTTTDVEREENDELLDCLAITSGHIAKHKDVIESGQVLGPKGGRRPNHISILQSAQTWKITLLTVVDTLAKRQREAAIDGQIEQMDFGEMEMERERDESPAKKASDSVIDGIHDSETRQRLLLRIGSGMD</sequence>
<protein>
    <submittedName>
        <fullName evidence="2">Uncharacterized protein</fullName>
    </submittedName>
</protein>
<feature type="compositionally biased region" description="Basic and acidic residues" evidence="1">
    <location>
        <begin position="244"/>
        <end position="277"/>
    </location>
</feature>
<proteinExistence type="predicted"/>
<accession>A0ABQ6M5M4</accession>